<dbReference type="AlphaFoldDB" id="A0A4P9ZQ33"/>
<feature type="domain" description="Condensation" evidence="4">
    <location>
        <begin position="8"/>
        <end position="232"/>
    </location>
</feature>
<dbReference type="Pfam" id="PF00501">
    <property type="entry name" value="AMP-binding"/>
    <property type="match status" value="1"/>
</dbReference>
<feature type="domain" description="AMP-dependent synthetase/ligase" evidence="3">
    <location>
        <begin position="272"/>
        <end position="364"/>
    </location>
</feature>
<keyword evidence="1" id="KW-0596">Phosphopantetheine</keyword>
<dbReference type="EMBL" id="ML002859">
    <property type="protein sequence ID" value="RKP35483.1"/>
    <property type="molecule type" value="Genomic_DNA"/>
</dbReference>
<dbReference type="InterPro" id="IPR001242">
    <property type="entry name" value="Condensation_dom"/>
</dbReference>
<dbReference type="Pfam" id="PF00668">
    <property type="entry name" value="Condensation"/>
    <property type="match status" value="1"/>
</dbReference>
<protein>
    <recommendedName>
        <fullName evidence="7">Condensation domain-containing protein</fullName>
    </recommendedName>
</protein>
<dbReference type="PANTHER" id="PTHR45527">
    <property type="entry name" value="NONRIBOSOMAL PEPTIDE SYNTHETASE"/>
    <property type="match status" value="1"/>
</dbReference>
<evidence type="ECO:0000313" key="6">
    <source>
        <dbReference type="Proteomes" id="UP000268162"/>
    </source>
</evidence>
<dbReference type="GO" id="GO:0043041">
    <property type="term" value="P:amino acid activation for nonribosomal peptide biosynthetic process"/>
    <property type="evidence" value="ECO:0007669"/>
    <property type="project" value="TreeGrafter"/>
</dbReference>
<dbReference type="Gene3D" id="3.30.559.30">
    <property type="entry name" value="Nonribosomal peptide synthetase, condensation domain"/>
    <property type="match status" value="1"/>
</dbReference>
<dbReference type="InterPro" id="IPR042099">
    <property type="entry name" value="ANL_N_sf"/>
</dbReference>
<gene>
    <name evidence="5" type="ORF">BJ085DRAFT_35376</name>
</gene>
<dbReference type="GO" id="GO:0003824">
    <property type="term" value="F:catalytic activity"/>
    <property type="evidence" value="ECO:0007669"/>
    <property type="project" value="InterPro"/>
</dbReference>
<evidence type="ECO:0000313" key="5">
    <source>
        <dbReference type="EMBL" id="RKP35483.1"/>
    </source>
</evidence>
<dbReference type="InterPro" id="IPR023213">
    <property type="entry name" value="CAT-like_dom_sf"/>
</dbReference>
<dbReference type="PANTHER" id="PTHR45527:SF1">
    <property type="entry name" value="FATTY ACID SYNTHASE"/>
    <property type="match status" value="1"/>
</dbReference>
<dbReference type="Gene3D" id="3.40.50.12780">
    <property type="entry name" value="N-terminal domain of ligase-like"/>
    <property type="match status" value="1"/>
</dbReference>
<sequence length="365" mass="40531">MRDVEQLTELSLPRPPNTSDSCKVDLWFTLYPDARQLHQVTRQANVTPYTLIKAAWSLLLSRYTDQSDVVFGNTVSGRALSLSGIESLLGCFINTVPFRVSLKSEMTVSELMTVIHQCSQQMVPFEHLHLSKINEWVDGEVRPSDMFNTLVVYENLPDTDLESLEYSVTFTEPRVLRSSDYPLTVIAQVEHGQLAVNLNWSASEFDQRYIETLSHHLITLFSGLVSALANSDGQVFTKDLPMLSTSETALITEQLARPHIAIDFEACVPELFTRTAHSAPGTIAVEFSNLQWSYADLHSRSVNLAHRLLLRGIERGTPVGLIVDRAPSTIVAYMGVGLAGAVIVPIDPAFPTDRIQYMVDDGGPP</sequence>
<dbReference type="GO" id="GO:0005737">
    <property type="term" value="C:cytoplasm"/>
    <property type="evidence" value="ECO:0007669"/>
    <property type="project" value="TreeGrafter"/>
</dbReference>
<dbReference type="STRING" id="215637.A0A4P9ZQ33"/>
<accession>A0A4P9ZQ33</accession>
<reference evidence="6" key="1">
    <citation type="journal article" date="2018" name="Nat. Microbiol.">
        <title>Leveraging single-cell genomics to expand the fungal tree of life.</title>
        <authorList>
            <person name="Ahrendt S.R."/>
            <person name="Quandt C.A."/>
            <person name="Ciobanu D."/>
            <person name="Clum A."/>
            <person name="Salamov A."/>
            <person name="Andreopoulos B."/>
            <person name="Cheng J.F."/>
            <person name="Woyke T."/>
            <person name="Pelin A."/>
            <person name="Henrissat B."/>
            <person name="Reynolds N.K."/>
            <person name="Benny G.L."/>
            <person name="Smith M.E."/>
            <person name="James T.Y."/>
            <person name="Grigoriev I.V."/>
        </authorList>
    </citation>
    <scope>NUCLEOTIDE SEQUENCE [LARGE SCALE GENOMIC DNA]</scope>
    <source>
        <strain evidence="6">RSA 468</strain>
    </source>
</reference>
<dbReference type="GO" id="GO:0031177">
    <property type="term" value="F:phosphopantetheine binding"/>
    <property type="evidence" value="ECO:0007669"/>
    <property type="project" value="TreeGrafter"/>
</dbReference>
<keyword evidence="6" id="KW-1185">Reference proteome</keyword>
<evidence type="ECO:0000259" key="4">
    <source>
        <dbReference type="Pfam" id="PF00668"/>
    </source>
</evidence>
<name>A0A4P9ZQ33_9FUNG</name>
<dbReference type="GO" id="GO:0044550">
    <property type="term" value="P:secondary metabolite biosynthetic process"/>
    <property type="evidence" value="ECO:0007669"/>
    <property type="project" value="TreeGrafter"/>
</dbReference>
<keyword evidence="2" id="KW-0597">Phosphoprotein</keyword>
<proteinExistence type="predicted"/>
<dbReference type="SUPFAM" id="SSF56801">
    <property type="entry name" value="Acetyl-CoA synthetase-like"/>
    <property type="match status" value="1"/>
</dbReference>
<organism evidence="5 6">
    <name type="scientific">Dimargaris cristalligena</name>
    <dbReference type="NCBI Taxonomy" id="215637"/>
    <lineage>
        <taxon>Eukaryota</taxon>
        <taxon>Fungi</taxon>
        <taxon>Fungi incertae sedis</taxon>
        <taxon>Zoopagomycota</taxon>
        <taxon>Kickxellomycotina</taxon>
        <taxon>Dimargaritomycetes</taxon>
        <taxon>Dimargaritales</taxon>
        <taxon>Dimargaritaceae</taxon>
        <taxon>Dimargaris</taxon>
    </lineage>
</organism>
<dbReference type="SUPFAM" id="SSF52777">
    <property type="entry name" value="CoA-dependent acyltransferases"/>
    <property type="match status" value="1"/>
</dbReference>
<dbReference type="Gene3D" id="3.30.559.10">
    <property type="entry name" value="Chloramphenicol acetyltransferase-like domain"/>
    <property type="match status" value="1"/>
</dbReference>
<dbReference type="InterPro" id="IPR000873">
    <property type="entry name" value="AMP-dep_synth/lig_dom"/>
</dbReference>
<evidence type="ECO:0000259" key="3">
    <source>
        <dbReference type="Pfam" id="PF00501"/>
    </source>
</evidence>
<evidence type="ECO:0000256" key="2">
    <source>
        <dbReference type="ARBA" id="ARBA00022553"/>
    </source>
</evidence>
<evidence type="ECO:0008006" key="7">
    <source>
        <dbReference type="Google" id="ProtNLM"/>
    </source>
</evidence>
<evidence type="ECO:0000256" key="1">
    <source>
        <dbReference type="ARBA" id="ARBA00022450"/>
    </source>
</evidence>
<dbReference type="Proteomes" id="UP000268162">
    <property type="component" value="Unassembled WGS sequence"/>
</dbReference>